<dbReference type="Proteomes" id="UP001168167">
    <property type="component" value="Unassembled WGS sequence"/>
</dbReference>
<keyword evidence="2 5" id="KW-0547">Nucleotide-binding</keyword>
<evidence type="ECO:0000256" key="4">
    <source>
        <dbReference type="ARBA" id="ARBA00023134"/>
    </source>
</evidence>
<evidence type="ECO:0000313" key="7">
    <source>
        <dbReference type="EMBL" id="MDM5146791.1"/>
    </source>
</evidence>
<dbReference type="Pfam" id="PF13167">
    <property type="entry name" value="GTP-bdg_N"/>
    <property type="match status" value="1"/>
</dbReference>
<reference evidence="7" key="1">
    <citation type="submission" date="2022-08" db="EMBL/GenBank/DDBJ databases">
        <authorList>
            <person name="Dzunkova M."/>
            <person name="La Clair J."/>
            <person name="Tyml T."/>
            <person name="Doud D."/>
            <person name="Schulz F."/>
            <person name="Piquer S."/>
            <person name="Porcel Sanchis D."/>
            <person name="Osborn A."/>
            <person name="Robinson D."/>
            <person name="Louie K.B."/>
            <person name="Bowen B.P."/>
            <person name="Bowers R."/>
            <person name="Lee J."/>
            <person name="Arnau Llombart V."/>
            <person name="Diaz Villanueva W."/>
            <person name="Gosliner T."/>
            <person name="Northen T."/>
            <person name="Cheng J.-F."/>
            <person name="Burkart M.D."/>
            <person name="Woyke T."/>
        </authorList>
    </citation>
    <scope>NUCLEOTIDE SEQUENCE</scope>
    <source>
        <strain evidence="7">Df01</strain>
    </source>
</reference>
<evidence type="ECO:0000256" key="2">
    <source>
        <dbReference type="ARBA" id="ARBA00022741"/>
    </source>
</evidence>
<comment type="subcellular location">
    <subcellularLocation>
        <location evidence="5">Cytoplasm</location>
    </subcellularLocation>
    <text evidence="5">May associate with membranes.</text>
</comment>
<keyword evidence="1" id="KW-0479">Metal-binding</keyword>
<reference evidence="7" key="2">
    <citation type="journal article" date="2023" name="Microbiome">
        <title>Synthase-selected sorting approach identifies a beta-lactone synthase in a nudibranch symbiotic bacterium.</title>
        <authorList>
            <person name="Dzunkova M."/>
            <person name="La Clair J.J."/>
            <person name="Tyml T."/>
            <person name="Doud D."/>
            <person name="Schulz F."/>
            <person name="Piquer-Esteban S."/>
            <person name="Porcel Sanchis D."/>
            <person name="Osborn A."/>
            <person name="Robinson D."/>
            <person name="Louie K.B."/>
            <person name="Bowen B.P."/>
            <person name="Bowers R.M."/>
            <person name="Lee J."/>
            <person name="Arnau V."/>
            <person name="Diaz-Villanueva W."/>
            <person name="Stepanauskas R."/>
            <person name="Gosliner T."/>
            <person name="Date S.V."/>
            <person name="Northen T.R."/>
            <person name="Cheng J.F."/>
            <person name="Burkart M.D."/>
            <person name="Woyke T."/>
        </authorList>
    </citation>
    <scope>NUCLEOTIDE SEQUENCE</scope>
    <source>
        <strain evidence="7">Df01</strain>
    </source>
</reference>
<dbReference type="Pfam" id="PF16360">
    <property type="entry name" value="GTP-bdg_M"/>
    <property type="match status" value="1"/>
</dbReference>
<dbReference type="InterPro" id="IPR032305">
    <property type="entry name" value="GTP-bd_M"/>
</dbReference>
<dbReference type="EMBL" id="JANQAO010000001">
    <property type="protein sequence ID" value="MDM5146791.1"/>
    <property type="molecule type" value="Genomic_DNA"/>
</dbReference>
<gene>
    <name evidence="5 7" type="primary">hflX</name>
    <name evidence="7" type="ORF">NQX30_00095</name>
</gene>
<dbReference type="NCBIfam" id="TIGR03156">
    <property type="entry name" value="GTP_HflX"/>
    <property type="match status" value="1"/>
</dbReference>
<dbReference type="InterPro" id="IPR025121">
    <property type="entry name" value="GTPase_HflX_N"/>
</dbReference>
<dbReference type="Gene3D" id="3.40.50.300">
    <property type="entry name" value="P-loop containing nucleotide triphosphate hydrolases"/>
    <property type="match status" value="1"/>
</dbReference>
<dbReference type="Gene3D" id="3.40.50.11060">
    <property type="entry name" value="GTPase HflX, N-terminal domain"/>
    <property type="match status" value="1"/>
</dbReference>
<keyword evidence="3" id="KW-0460">Magnesium</keyword>
<evidence type="ECO:0000256" key="5">
    <source>
        <dbReference type="HAMAP-Rule" id="MF_00900"/>
    </source>
</evidence>
<comment type="function">
    <text evidence="5">GTPase that associates with the 50S ribosomal subunit and may have a role during protein synthesis or ribosome biogenesis.</text>
</comment>
<accession>A0ABT7QJE9</accession>
<dbReference type="HAMAP" id="MF_00900">
    <property type="entry name" value="GTPase_HflX"/>
    <property type="match status" value="1"/>
</dbReference>
<keyword evidence="8" id="KW-1185">Reference proteome</keyword>
<evidence type="ECO:0000256" key="1">
    <source>
        <dbReference type="ARBA" id="ARBA00022723"/>
    </source>
</evidence>
<dbReference type="PIRSF" id="PIRSF006809">
    <property type="entry name" value="GTP-binding_hflX_prd"/>
    <property type="match status" value="1"/>
</dbReference>
<dbReference type="PANTHER" id="PTHR10229">
    <property type="entry name" value="GTP-BINDING PROTEIN HFLX"/>
    <property type="match status" value="1"/>
</dbReference>
<dbReference type="SUPFAM" id="SSF52540">
    <property type="entry name" value="P-loop containing nucleoside triphosphate hydrolases"/>
    <property type="match status" value="1"/>
</dbReference>
<feature type="domain" description="Hflx-type G" evidence="6">
    <location>
        <begin position="198"/>
        <end position="361"/>
    </location>
</feature>
<dbReference type="InterPro" id="IPR042108">
    <property type="entry name" value="GTPase_HflX_N_sf"/>
</dbReference>
<dbReference type="PANTHER" id="PTHR10229:SF0">
    <property type="entry name" value="GTP-BINDING PROTEIN 6-RELATED"/>
    <property type="match status" value="1"/>
</dbReference>
<evidence type="ECO:0000313" key="8">
    <source>
        <dbReference type="Proteomes" id="UP001168167"/>
    </source>
</evidence>
<dbReference type="Gene3D" id="6.10.250.2860">
    <property type="match status" value="1"/>
</dbReference>
<keyword evidence="5" id="KW-0963">Cytoplasm</keyword>
<comment type="similarity">
    <text evidence="5">Belongs to the TRAFAC class OBG-HflX-like GTPase superfamily. HflX GTPase family.</text>
</comment>
<sequence>MHNIDRRRALLVAVLQYPGDDAREESEELTELAAAAGYFGIAVHVVRLRQVRAATLLGEGAIKHCLQLAEKFTAELIIVGAELSSMQARNLKIKWERSVIDRSDLILNIFGDRAQTHNSKLQVELARCRRDMSRLAGRWTHLERQRGGIGLRGGPGEKQIEIDRRLLAHKAKRIERQIKKMSASNSLARTRRERFGVPTAALVGYTNVGKSTLFNLLTSANAPTNNRLFDTLESTARRLYVDGEQLVVTDTVGFIRRLPHELLTGFHATLQEAATSNVIIIVADAAHSDCEAQLAVVRNTLDSIGAPHDNRLTVMNKIDKAELQSRTERAPCGKIEKVWLSSHLGTGVSALREALGQASKYCRAERQSSSQH</sequence>
<comment type="subunit">
    <text evidence="5">Monomer. Associates with the 50S ribosomal subunit.</text>
</comment>
<dbReference type="InterPro" id="IPR016496">
    <property type="entry name" value="GTPase_HflX"/>
</dbReference>
<protein>
    <recommendedName>
        <fullName evidence="5">GTPase HflX</fullName>
    </recommendedName>
    <alternativeName>
        <fullName evidence="5">GTP-binding protein HflX</fullName>
    </alternativeName>
</protein>
<name>A0ABT7QJE9_9GAMM</name>
<comment type="caution">
    <text evidence="7">The sequence shown here is derived from an EMBL/GenBank/DDBJ whole genome shotgun (WGS) entry which is preliminary data.</text>
</comment>
<dbReference type="PROSITE" id="PS51705">
    <property type="entry name" value="G_HFLX"/>
    <property type="match status" value="1"/>
</dbReference>
<organism evidence="7 8">
    <name type="scientific">Candidatus Doriopsillibacter californiensis</name>
    <dbReference type="NCBI Taxonomy" id="2970740"/>
    <lineage>
        <taxon>Bacteria</taxon>
        <taxon>Pseudomonadati</taxon>
        <taxon>Pseudomonadota</taxon>
        <taxon>Gammaproteobacteria</taxon>
        <taxon>Candidatus Tethybacterales</taxon>
        <taxon>Candidatus Persebacteraceae</taxon>
        <taxon>Candidatus Doriopsillibacter</taxon>
    </lineage>
</organism>
<dbReference type="InterPro" id="IPR006073">
    <property type="entry name" value="GTP-bd"/>
</dbReference>
<keyword evidence="4 5" id="KW-0342">GTP-binding</keyword>
<dbReference type="InterPro" id="IPR027417">
    <property type="entry name" value="P-loop_NTPase"/>
</dbReference>
<evidence type="ECO:0000259" key="6">
    <source>
        <dbReference type="PROSITE" id="PS51705"/>
    </source>
</evidence>
<dbReference type="CDD" id="cd01878">
    <property type="entry name" value="HflX"/>
    <property type="match status" value="1"/>
</dbReference>
<dbReference type="Pfam" id="PF01926">
    <property type="entry name" value="MMR_HSR1"/>
    <property type="match status" value="1"/>
</dbReference>
<evidence type="ECO:0000256" key="3">
    <source>
        <dbReference type="ARBA" id="ARBA00022842"/>
    </source>
</evidence>
<proteinExistence type="inferred from homology"/>
<dbReference type="InterPro" id="IPR030394">
    <property type="entry name" value="G_HFLX_dom"/>
</dbReference>